<evidence type="ECO:0000313" key="1">
    <source>
        <dbReference type="EMBL" id="TRA97010.1"/>
    </source>
</evidence>
<organism evidence="1 2">
    <name type="scientific">Agrobacterium salinitolerans</name>
    <dbReference type="NCBI Taxonomy" id="1183413"/>
    <lineage>
        <taxon>Bacteria</taxon>
        <taxon>Pseudomonadati</taxon>
        <taxon>Pseudomonadota</taxon>
        <taxon>Alphaproteobacteria</taxon>
        <taxon>Hyphomicrobiales</taxon>
        <taxon>Rhizobiaceae</taxon>
        <taxon>Rhizobium/Agrobacterium group</taxon>
        <taxon>Agrobacterium</taxon>
    </lineage>
</organism>
<keyword evidence="2" id="KW-1185">Reference proteome</keyword>
<protein>
    <submittedName>
        <fullName evidence="1">Uncharacterized protein</fullName>
    </submittedName>
</protein>
<gene>
    <name evidence="1" type="ORF">EXN23_01895</name>
</gene>
<name>A0ABY3BW12_9HYPH</name>
<reference evidence="1 2" key="1">
    <citation type="journal article" date="2019" name="Appl. Microbiol. Biotechnol.">
        <title>Differential efficiency of wild type rhizogenic strains for rol gene transformation of plants.</title>
        <authorList>
            <person name="Desmet S."/>
            <person name="De Keyser E."/>
            <person name="Van Vaerenbergh J."/>
            <person name="Baeyen S."/>
            <person name="Van Huylenbroeck J."/>
            <person name="Geelen D."/>
            <person name="Dhooghe E."/>
        </authorList>
    </citation>
    <scope>NUCLEOTIDE SEQUENCE [LARGE SCALE GENOMIC DNA]</scope>
    <source>
        <strain evidence="1 2">GBBC3283</strain>
    </source>
</reference>
<dbReference type="Proteomes" id="UP000319481">
    <property type="component" value="Unassembled WGS sequence"/>
</dbReference>
<proteinExistence type="predicted"/>
<dbReference type="EMBL" id="SGNZ01000001">
    <property type="protein sequence ID" value="TRA97010.1"/>
    <property type="molecule type" value="Genomic_DNA"/>
</dbReference>
<comment type="caution">
    <text evidence="1">The sequence shown here is derived from an EMBL/GenBank/DDBJ whole genome shotgun (WGS) entry which is preliminary data.</text>
</comment>
<accession>A0ABY3BW12</accession>
<sequence>MKRDPSQLDFFVETVFPVRSAVDRIDIDRFRSRLKREMSRAIRECNYDRATIAALMARYLGLSSISRASLDAYTAESKVNHDISLIRFKAFVRATGANWLWDTIVSEDGMTVLEGDEARLAEIARLQQEQRALAAELKVLQAKPVTIKRGRK</sequence>
<dbReference type="RefSeq" id="WP_142911660.1">
    <property type="nucleotide sequence ID" value="NZ_JAPZLO010000003.1"/>
</dbReference>
<evidence type="ECO:0000313" key="2">
    <source>
        <dbReference type="Proteomes" id="UP000319481"/>
    </source>
</evidence>